<dbReference type="CDD" id="cd18787">
    <property type="entry name" value="SF2_C_DEAD"/>
    <property type="match status" value="1"/>
</dbReference>
<evidence type="ECO:0000256" key="7">
    <source>
        <dbReference type="SAM" id="MobiDB-lite"/>
    </source>
</evidence>
<feature type="region of interest" description="Disordered" evidence="7">
    <location>
        <begin position="454"/>
        <end position="476"/>
    </location>
</feature>
<keyword evidence="12" id="KW-1185">Reference proteome</keyword>
<feature type="domain" description="Helicase ATP-binding" evidence="8">
    <location>
        <begin position="37"/>
        <end position="213"/>
    </location>
</feature>
<dbReference type="GO" id="GO:0003724">
    <property type="term" value="F:RNA helicase activity"/>
    <property type="evidence" value="ECO:0007669"/>
    <property type="project" value="InterPro"/>
</dbReference>
<gene>
    <name evidence="11" type="primary">Contig463.g508</name>
    <name evidence="11" type="ORF">STYLEM_2234</name>
</gene>
<evidence type="ECO:0000256" key="5">
    <source>
        <dbReference type="PROSITE-ProRule" id="PRU00552"/>
    </source>
</evidence>
<keyword evidence="2 6" id="KW-0378">Hydrolase</keyword>
<evidence type="ECO:0000259" key="8">
    <source>
        <dbReference type="PROSITE" id="PS51192"/>
    </source>
</evidence>
<dbReference type="PROSITE" id="PS51195">
    <property type="entry name" value="Q_MOTIF"/>
    <property type="match status" value="1"/>
</dbReference>
<dbReference type="GO" id="GO:0005829">
    <property type="term" value="C:cytosol"/>
    <property type="evidence" value="ECO:0007669"/>
    <property type="project" value="TreeGrafter"/>
</dbReference>
<dbReference type="InterPro" id="IPR001650">
    <property type="entry name" value="Helicase_C-like"/>
</dbReference>
<proteinExistence type="inferred from homology"/>
<evidence type="ECO:0000313" key="11">
    <source>
        <dbReference type="EMBL" id="CDW73258.1"/>
    </source>
</evidence>
<name>A0A077ZTL6_STYLE</name>
<dbReference type="SMART" id="SM00487">
    <property type="entry name" value="DEXDc"/>
    <property type="match status" value="1"/>
</dbReference>
<feature type="domain" description="DEAD-box RNA helicase Q" evidence="10">
    <location>
        <begin position="6"/>
        <end position="34"/>
    </location>
</feature>
<dbReference type="InterPro" id="IPR014001">
    <property type="entry name" value="Helicase_ATP-bd"/>
</dbReference>
<dbReference type="PANTHER" id="PTHR47959:SF24">
    <property type="entry name" value="ATP-DEPENDENT RNA HELICASE"/>
    <property type="match status" value="1"/>
</dbReference>
<keyword evidence="4 6" id="KW-0067">ATP-binding</keyword>
<dbReference type="PROSITE" id="PS51192">
    <property type="entry name" value="HELICASE_ATP_BIND_1"/>
    <property type="match status" value="1"/>
</dbReference>
<dbReference type="SMART" id="SM00490">
    <property type="entry name" value="HELICc"/>
    <property type="match status" value="1"/>
</dbReference>
<feature type="short sequence motif" description="Q motif" evidence="5">
    <location>
        <begin position="6"/>
        <end position="34"/>
    </location>
</feature>
<accession>A0A077ZTL6</accession>
<evidence type="ECO:0000313" key="12">
    <source>
        <dbReference type="Proteomes" id="UP000039865"/>
    </source>
</evidence>
<dbReference type="GO" id="GO:0016787">
    <property type="term" value="F:hydrolase activity"/>
    <property type="evidence" value="ECO:0007669"/>
    <property type="project" value="UniProtKB-KW"/>
</dbReference>
<dbReference type="PROSITE" id="PS00039">
    <property type="entry name" value="DEAD_ATP_HELICASE"/>
    <property type="match status" value="1"/>
</dbReference>
<dbReference type="Gene3D" id="3.40.50.300">
    <property type="entry name" value="P-loop containing nucleotide triphosphate hydrolases"/>
    <property type="match status" value="2"/>
</dbReference>
<evidence type="ECO:0000256" key="4">
    <source>
        <dbReference type="ARBA" id="ARBA00022840"/>
    </source>
</evidence>
<evidence type="ECO:0000256" key="2">
    <source>
        <dbReference type="ARBA" id="ARBA00022801"/>
    </source>
</evidence>
<dbReference type="GO" id="GO:0003676">
    <property type="term" value="F:nucleic acid binding"/>
    <property type="evidence" value="ECO:0007669"/>
    <property type="project" value="InterPro"/>
</dbReference>
<evidence type="ECO:0000256" key="1">
    <source>
        <dbReference type="ARBA" id="ARBA00022741"/>
    </source>
</evidence>
<dbReference type="PANTHER" id="PTHR47959">
    <property type="entry name" value="ATP-DEPENDENT RNA HELICASE RHLE-RELATED"/>
    <property type="match status" value="1"/>
</dbReference>
<sequence>MENSQKSFKELNLDNWLIKNLELVGIKNPTEIQLKSLPHTLKGKNIIGCAQTGSGKTACFALPLLQKLAIDPYGVFGLILSPTRELCYQIQQQIHSFAGQNLNLRISILVGGVDYMKQVKELQEIPHIIIACPGRLVHFLENDQYNLKEFLQNLQFLIFDEADRMLLEDTMIPDIKQILEVLPAERQTLLFSATMVKDIDKKLDRKLILGDEKKELIEIGNTEQANEDFQMTVKNLDQKLVFIPENVKEAYLIYILKQTKLKKQQQCIIFTSTCKNCHFLAMLLQELEFDATFIHSQLNQRKRINNIAKFKSNYTKILVATDVASRGLDIPYVQMVINFDVPKNPKDYVHRVGRTARAGRGGNSMTLVTQYDINLILACEKYVGVKLEKVEYNEKEVLADINHIMKVMQVVRIKMSEQGINDMFDDFKEKKQLMREQSGQKFGISSLKSKEILASKKNKKRDTKVQDKQMIKASKK</sequence>
<dbReference type="InterPro" id="IPR000629">
    <property type="entry name" value="RNA-helicase_DEAD-box_CS"/>
</dbReference>
<keyword evidence="1 6" id="KW-0547">Nucleotide-binding</keyword>
<dbReference type="Proteomes" id="UP000039865">
    <property type="component" value="Unassembled WGS sequence"/>
</dbReference>
<dbReference type="PROSITE" id="PS51194">
    <property type="entry name" value="HELICASE_CTER"/>
    <property type="match status" value="1"/>
</dbReference>
<dbReference type="InterPro" id="IPR011545">
    <property type="entry name" value="DEAD/DEAH_box_helicase_dom"/>
</dbReference>
<dbReference type="Pfam" id="PF00270">
    <property type="entry name" value="DEAD"/>
    <property type="match status" value="1"/>
</dbReference>
<reference evidence="11 12" key="1">
    <citation type="submission" date="2014-06" db="EMBL/GenBank/DDBJ databases">
        <authorList>
            <person name="Swart Estienne"/>
        </authorList>
    </citation>
    <scope>NUCLEOTIDE SEQUENCE [LARGE SCALE GENOMIC DNA]</scope>
    <source>
        <strain evidence="11 12">130c</strain>
    </source>
</reference>
<evidence type="ECO:0000259" key="10">
    <source>
        <dbReference type="PROSITE" id="PS51195"/>
    </source>
</evidence>
<feature type="domain" description="Helicase C-terminal" evidence="9">
    <location>
        <begin position="235"/>
        <end position="398"/>
    </location>
</feature>
<dbReference type="InterPro" id="IPR014014">
    <property type="entry name" value="RNA_helicase_DEAD_Q_motif"/>
</dbReference>
<dbReference type="OMA" id="IMIFTDT"/>
<dbReference type="InterPro" id="IPR027417">
    <property type="entry name" value="P-loop_NTPase"/>
</dbReference>
<protein>
    <submittedName>
        <fullName evidence="11">Probable atp-dependent rna helicase ddx49</fullName>
    </submittedName>
</protein>
<dbReference type="AlphaFoldDB" id="A0A077ZTL6"/>
<keyword evidence="3 6" id="KW-0347">Helicase</keyword>
<evidence type="ECO:0000256" key="6">
    <source>
        <dbReference type="RuleBase" id="RU000492"/>
    </source>
</evidence>
<evidence type="ECO:0000259" key="9">
    <source>
        <dbReference type="PROSITE" id="PS51194"/>
    </source>
</evidence>
<evidence type="ECO:0000256" key="3">
    <source>
        <dbReference type="ARBA" id="ARBA00022806"/>
    </source>
</evidence>
<dbReference type="Pfam" id="PF00271">
    <property type="entry name" value="Helicase_C"/>
    <property type="match status" value="1"/>
</dbReference>
<dbReference type="GO" id="GO:0005524">
    <property type="term" value="F:ATP binding"/>
    <property type="evidence" value="ECO:0007669"/>
    <property type="project" value="UniProtKB-KW"/>
</dbReference>
<dbReference type="OrthoDB" id="10261904at2759"/>
<dbReference type="InParanoid" id="A0A077ZTL6"/>
<organism evidence="11 12">
    <name type="scientific">Stylonychia lemnae</name>
    <name type="common">Ciliate</name>
    <dbReference type="NCBI Taxonomy" id="5949"/>
    <lineage>
        <taxon>Eukaryota</taxon>
        <taxon>Sar</taxon>
        <taxon>Alveolata</taxon>
        <taxon>Ciliophora</taxon>
        <taxon>Intramacronucleata</taxon>
        <taxon>Spirotrichea</taxon>
        <taxon>Stichotrichia</taxon>
        <taxon>Sporadotrichida</taxon>
        <taxon>Oxytrichidae</taxon>
        <taxon>Stylonychinae</taxon>
        <taxon>Stylonychia</taxon>
    </lineage>
</organism>
<dbReference type="EMBL" id="CCKQ01002172">
    <property type="protein sequence ID" value="CDW73258.1"/>
    <property type="molecule type" value="Genomic_DNA"/>
</dbReference>
<dbReference type="InterPro" id="IPR050079">
    <property type="entry name" value="DEAD_box_RNA_helicase"/>
</dbReference>
<comment type="similarity">
    <text evidence="6">Belongs to the DEAD box helicase family.</text>
</comment>
<dbReference type="SUPFAM" id="SSF52540">
    <property type="entry name" value="P-loop containing nucleoside triphosphate hydrolases"/>
    <property type="match status" value="1"/>
</dbReference>